<evidence type="ECO:0000313" key="6">
    <source>
        <dbReference type="EMBL" id="MBY8917946.1"/>
    </source>
</evidence>
<reference evidence="6 7" key="1">
    <citation type="submission" date="2021-06" db="EMBL/GenBank/DDBJ databases">
        <title>Nitratireductor porphyridii sp. nov., isolated from a small marine red alga, Porphyridium purpureum in South Korea.</title>
        <authorList>
            <person name="Kim K.H."/>
            <person name="Kristyanto S."/>
            <person name="Jeon C.O."/>
        </authorList>
    </citation>
    <scope>NUCLEOTIDE SEQUENCE [LARGE SCALE GENOMIC DNA]</scope>
    <source>
        <strain evidence="6 7">R6</strain>
    </source>
</reference>
<dbReference type="SUPFAM" id="SSF52540">
    <property type="entry name" value="P-loop containing nucleoside triphosphate hydrolases"/>
    <property type="match status" value="1"/>
</dbReference>
<proteinExistence type="inferred from homology"/>
<dbReference type="InterPro" id="IPR003593">
    <property type="entry name" value="AAA+_ATPase"/>
</dbReference>
<organism evidence="6 7">
    <name type="scientific">Nitratireductor rhodophyticola</name>
    <dbReference type="NCBI Taxonomy" id="2854036"/>
    <lineage>
        <taxon>Bacteria</taxon>
        <taxon>Pseudomonadati</taxon>
        <taxon>Pseudomonadota</taxon>
        <taxon>Alphaproteobacteria</taxon>
        <taxon>Hyphomicrobiales</taxon>
        <taxon>Phyllobacteriaceae</taxon>
        <taxon>Nitratireductor</taxon>
    </lineage>
</organism>
<sequence length="362" mass="38651">MLSLSSITKRYGDVTALDRLSVNVPDDSYVSLLGASGSGKTTLLRVIAGFEEPDGGKVIYDGHRLDGVAPHRRGIGFVFQNFALFPHLSVADNVAFGLRYREEGPVTDPSELKARVADAIRLVGLEGLEARKVTAISGGQRQRVALARTLVTEPRFVLLDEPLGALDANLRERMCDELRAIRERLKVTFLHVTGSETEALLMGDVVAVLSAGSIAQVGPASSLFALPKSADVARHLNAYNVLSGRMVKGGFEGAGARFALPGNQAADDGAPIEVALRFDRISVHPAAATAAQTAGEAAIRARFIASEFTGASVLSFFRLEDGTLLQVVAHLSGPTPQAFTKDELYELSFNPQDVIPFIERAA</sequence>
<gene>
    <name evidence="6" type="ORF">KVG22_15175</name>
</gene>
<dbReference type="Pfam" id="PF00005">
    <property type="entry name" value="ABC_tran"/>
    <property type="match status" value="1"/>
</dbReference>
<comment type="caution">
    <text evidence="6">The sequence shown here is derived from an EMBL/GenBank/DDBJ whole genome shotgun (WGS) entry which is preliminary data.</text>
</comment>
<dbReference type="PANTHER" id="PTHR42781">
    <property type="entry name" value="SPERMIDINE/PUTRESCINE IMPORT ATP-BINDING PROTEIN POTA"/>
    <property type="match status" value="1"/>
</dbReference>
<evidence type="ECO:0000256" key="2">
    <source>
        <dbReference type="ARBA" id="ARBA00022448"/>
    </source>
</evidence>
<keyword evidence="2" id="KW-0813">Transport</keyword>
<evidence type="ECO:0000256" key="4">
    <source>
        <dbReference type="ARBA" id="ARBA00022840"/>
    </source>
</evidence>
<dbReference type="EMBL" id="JAHSQO010000004">
    <property type="protein sequence ID" value="MBY8917946.1"/>
    <property type="molecule type" value="Genomic_DNA"/>
</dbReference>
<feature type="domain" description="ABC transporter" evidence="5">
    <location>
        <begin position="2"/>
        <end position="236"/>
    </location>
</feature>
<dbReference type="InterPro" id="IPR017871">
    <property type="entry name" value="ABC_transporter-like_CS"/>
</dbReference>
<comment type="similarity">
    <text evidence="1">Belongs to the ABC transporter superfamily.</text>
</comment>
<keyword evidence="7" id="KW-1185">Reference proteome</keyword>
<protein>
    <submittedName>
        <fullName evidence="6">ABC transporter ATP-binding protein</fullName>
    </submittedName>
</protein>
<evidence type="ECO:0000256" key="3">
    <source>
        <dbReference type="ARBA" id="ARBA00022741"/>
    </source>
</evidence>
<dbReference type="SUPFAM" id="SSF50331">
    <property type="entry name" value="MOP-like"/>
    <property type="match status" value="1"/>
</dbReference>
<dbReference type="Pfam" id="PF08402">
    <property type="entry name" value="TOBE_2"/>
    <property type="match status" value="1"/>
</dbReference>
<dbReference type="PROSITE" id="PS00211">
    <property type="entry name" value="ABC_TRANSPORTER_1"/>
    <property type="match status" value="1"/>
</dbReference>
<dbReference type="RefSeq" id="WP_223006341.1">
    <property type="nucleotide sequence ID" value="NZ_JAHSQO010000004.1"/>
</dbReference>
<dbReference type="GO" id="GO:0005524">
    <property type="term" value="F:ATP binding"/>
    <property type="evidence" value="ECO:0007669"/>
    <property type="project" value="UniProtKB-KW"/>
</dbReference>
<dbReference type="Proteomes" id="UP000777661">
    <property type="component" value="Unassembled WGS sequence"/>
</dbReference>
<keyword evidence="3" id="KW-0547">Nucleotide-binding</keyword>
<dbReference type="PROSITE" id="PS50893">
    <property type="entry name" value="ABC_TRANSPORTER_2"/>
    <property type="match status" value="1"/>
</dbReference>
<evidence type="ECO:0000259" key="5">
    <source>
        <dbReference type="PROSITE" id="PS50893"/>
    </source>
</evidence>
<dbReference type="InterPro" id="IPR013611">
    <property type="entry name" value="Transp-assoc_OB_typ2"/>
</dbReference>
<dbReference type="InterPro" id="IPR027417">
    <property type="entry name" value="P-loop_NTPase"/>
</dbReference>
<accession>A0ABS7RD82</accession>
<dbReference type="InterPro" id="IPR003439">
    <property type="entry name" value="ABC_transporter-like_ATP-bd"/>
</dbReference>
<dbReference type="InterPro" id="IPR050093">
    <property type="entry name" value="ABC_SmlMolc_Importer"/>
</dbReference>
<dbReference type="Gene3D" id="3.40.50.300">
    <property type="entry name" value="P-loop containing nucleotide triphosphate hydrolases"/>
    <property type="match status" value="1"/>
</dbReference>
<dbReference type="PANTHER" id="PTHR42781:SF4">
    <property type="entry name" value="SPERMIDINE_PUTRESCINE IMPORT ATP-BINDING PROTEIN POTA"/>
    <property type="match status" value="1"/>
</dbReference>
<evidence type="ECO:0000313" key="7">
    <source>
        <dbReference type="Proteomes" id="UP000777661"/>
    </source>
</evidence>
<evidence type="ECO:0000256" key="1">
    <source>
        <dbReference type="ARBA" id="ARBA00005417"/>
    </source>
</evidence>
<dbReference type="InterPro" id="IPR008995">
    <property type="entry name" value="Mo/tungstate-bd_C_term_dom"/>
</dbReference>
<keyword evidence="4 6" id="KW-0067">ATP-binding</keyword>
<name>A0ABS7RD82_9HYPH</name>
<dbReference type="SMART" id="SM00382">
    <property type="entry name" value="AAA"/>
    <property type="match status" value="1"/>
</dbReference>